<keyword evidence="3" id="KW-0862">Zinc</keyword>
<dbReference type="GO" id="GO:0005737">
    <property type="term" value="C:cytoplasm"/>
    <property type="evidence" value="ECO:0007669"/>
    <property type="project" value="UniProtKB-SubCell"/>
</dbReference>
<dbReference type="EMBL" id="QDEB01076855">
    <property type="protein sequence ID" value="RZC34770.1"/>
    <property type="molecule type" value="Genomic_DNA"/>
</dbReference>
<dbReference type="SUPFAM" id="SSF49879">
    <property type="entry name" value="SMAD/FHA domain"/>
    <property type="match status" value="1"/>
</dbReference>
<evidence type="ECO:0000256" key="4">
    <source>
        <dbReference type="ARBA" id="ARBA00023015"/>
    </source>
</evidence>
<comment type="caution">
    <text evidence="10">The sequence shown here is derived from an EMBL/GenBank/DDBJ whole genome shotgun (WGS) entry which is preliminary data.</text>
</comment>
<dbReference type="GO" id="GO:0030509">
    <property type="term" value="P:BMP signaling pathway"/>
    <property type="evidence" value="ECO:0007669"/>
    <property type="project" value="TreeGrafter"/>
</dbReference>
<dbReference type="GO" id="GO:0050793">
    <property type="term" value="P:regulation of developmental process"/>
    <property type="evidence" value="ECO:0007669"/>
    <property type="project" value="UniProtKB-ARBA"/>
</dbReference>
<dbReference type="InterPro" id="IPR013019">
    <property type="entry name" value="MAD_homology_MH1"/>
</dbReference>
<dbReference type="Proteomes" id="UP000292052">
    <property type="component" value="Unassembled WGS sequence"/>
</dbReference>
<dbReference type="PROSITE" id="PS51076">
    <property type="entry name" value="MH2"/>
    <property type="match status" value="1"/>
</dbReference>
<evidence type="ECO:0000256" key="5">
    <source>
        <dbReference type="ARBA" id="ARBA00023163"/>
    </source>
</evidence>
<dbReference type="GO" id="GO:0060395">
    <property type="term" value="P:SMAD protein signal transduction"/>
    <property type="evidence" value="ECO:0007669"/>
    <property type="project" value="TreeGrafter"/>
</dbReference>
<comment type="similarity">
    <text evidence="1 7">Belongs to the dwarfin/SMAD family.</text>
</comment>
<keyword evidence="2" id="KW-0479">Metal-binding</keyword>
<dbReference type="Pfam" id="PF03165">
    <property type="entry name" value="MH1"/>
    <property type="match status" value="1"/>
</dbReference>
<feature type="domain" description="MH1" evidence="8">
    <location>
        <begin position="17"/>
        <end position="143"/>
    </location>
</feature>
<dbReference type="GO" id="GO:0009791">
    <property type="term" value="P:post-embryonic development"/>
    <property type="evidence" value="ECO:0007669"/>
    <property type="project" value="UniProtKB-ARBA"/>
</dbReference>
<dbReference type="STRING" id="1661398.A0A482VQ30"/>
<dbReference type="AlphaFoldDB" id="A0A482VQ30"/>
<sequence length="331" mass="38135">MSALQEFTTLSSETGLSIARKLLNHRKTEGQKGFAKRAIKYLVKKLKEKLNELEYLVTAVTTHGANASKCVTLQRTSDGRLQISGCTTFPHLIYARIWRWPDLRNHWRELQHVQHCQYAFDLNYLSVCVNPYHYERVISPSLTTGIPILTTPFEMDKSKSEDFVESPCQNKEEIQESPNNKSSGVVCNQVENSGECWCTVAYFEYNIQIGSTFKRLTSLRNMQITGYVHLVDSKNLCLGHIVNHDRSIKSERVRLSIGQGIQLKMKGDSVWLHLLSKHQIFIQSSYLDNQTRQETGKIVYKIYPSSVIKVFDLRQCYQQITASKIWPLDHE</sequence>
<reference evidence="10 11" key="1">
    <citation type="submission" date="2017-03" db="EMBL/GenBank/DDBJ databases">
        <title>Genome of the blue death feigning beetle - Asbolus verrucosus.</title>
        <authorList>
            <person name="Rider S.D."/>
        </authorList>
    </citation>
    <scope>NUCLEOTIDE SEQUENCE [LARGE SCALE GENOMIC DNA]</scope>
    <source>
        <strain evidence="10">Butters</strain>
        <tissue evidence="10">Head and leg muscle</tissue>
    </source>
</reference>
<dbReference type="Pfam" id="PF03166">
    <property type="entry name" value="MH2"/>
    <property type="match status" value="1"/>
</dbReference>
<dbReference type="GO" id="GO:0000978">
    <property type="term" value="F:RNA polymerase II cis-regulatory region sequence-specific DNA binding"/>
    <property type="evidence" value="ECO:0007669"/>
    <property type="project" value="TreeGrafter"/>
</dbReference>
<dbReference type="PANTHER" id="PTHR13703">
    <property type="entry name" value="SMAD"/>
    <property type="match status" value="1"/>
</dbReference>
<dbReference type="PROSITE" id="PS51075">
    <property type="entry name" value="MH1"/>
    <property type="match status" value="1"/>
</dbReference>
<evidence type="ECO:0000256" key="1">
    <source>
        <dbReference type="ARBA" id="ARBA00005545"/>
    </source>
</evidence>
<dbReference type="InterPro" id="IPR003619">
    <property type="entry name" value="MAD_homology1_Dwarfin-type"/>
</dbReference>
<name>A0A482VQ30_ASBVE</name>
<dbReference type="SMART" id="SM00524">
    <property type="entry name" value="DWB"/>
    <property type="match status" value="1"/>
</dbReference>
<keyword evidence="4 7" id="KW-0805">Transcription regulation</keyword>
<dbReference type="InterPro" id="IPR001132">
    <property type="entry name" value="SMAD_dom_Dwarfin-type"/>
</dbReference>
<dbReference type="SMART" id="SM00523">
    <property type="entry name" value="DWA"/>
    <property type="match status" value="1"/>
</dbReference>
<proteinExistence type="inferred from homology"/>
<dbReference type="GO" id="GO:0030154">
    <property type="term" value="P:cell differentiation"/>
    <property type="evidence" value="ECO:0007669"/>
    <property type="project" value="TreeGrafter"/>
</dbReference>
<keyword evidence="5 7" id="KW-0804">Transcription</keyword>
<dbReference type="GO" id="GO:0009653">
    <property type="term" value="P:anatomical structure morphogenesis"/>
    <property type="evidence" value="ECO:0007669"/>
    <property type="project" value="TreeGrafter"/>
</dbReference>
<evidence type="ECO:0000256" key="2">
    <source>
        <dbReference type="ARBA" id="ARBA00022723"/>
    </source>
</evidence>
<dbReference type="InterPro" id="IPR017855">
    <property type="entry name" value="SMAD-like_dom_sf"/>
</dbReference>
<evidence type="ECO:0000256" key="6">
    <source>
        <dbReference type="ARBA" id="ARBA00023242"/>
    </source>
</evidence>
<evidence type="ECO:0000259" key="9">
    <source>
        <dbReference type="PROSITE" id="PS51076"/>
    </source>
</evidence>
<dbReference type="InterPro" id="IPR008984">
    <property type="entry name" value="SMAD_FHA_dom_sf"/>
</dbReference>
<dbReference type="GO" id="GO:0046872">
    <property type="term" value="F:metal ion binding"/>
    <property type="evidence" value="ECO:0007669"/>
    <property type="project" value="UniProtKB-KW"/>
</dbReference>
<protein>
    <recommendedName>
        <fullName evidence="7">Mothers against decapentaplegic homolog</fullName>
        <shortName evidence="7">MAD homolog</shortName>
        <shortName evidence="7">Mothers against DPP homolog</shortName>
    </recommendedName>
    <alternativeName>
        <fullName evidence="7">SMAD family member</fullName>
    </alternativeName>
</protein>
<evidence type="ECO:0000256" key="7">
    <source>
        <dbReference type="RuleBase" id="RU361195"/>
    </source>
</evidence>
<dbReference type="OrthoDB" id="5875866at2759"/>
<dbReference type="GO" id="GO:0070411">
    <property type="term" value="F:I-SMAD binding"/>
    <property type="evidence" value="ECO:0007669"/>
    <property type="project" value="TreeGrafter"/>
</dbReference>
<keyword evidence="6 7" id="KW-0539">Nucleus</keyword>
<evidence type="ECO:0000313" key="10">
    <source>
        <dbReference type="EMBL" id="RZC34770.1"/>
    </source>
</evidence>
<evidence type="ECO:0000313" key="11">
    <source>
        <dbReference type="Proteomes" id="UP000292052"/>
    </source>
</evidence>
<feature type="domain" description="MH2" evidence="9">
    <location>
        <begin position="197"/>
        <end position="331"/>
    </location>
</feature>
<accession>A0A482VQ30</accession>
<keyword evidence="7" id="KW-0963">Cytoplasm</keyword>
<dbReference type="InterPro" id="IPR036578">
    <property type="entry name" value="SMAD_MH1_sf"/>
</dbReference>
<dbReference type="InterPro" id="IPR013790">
    <property type="entry name" value="Dwarfin"/>
</dbReference>
<dbReference type="Gene3D" id="3.90.520.10">
    <property type="entry name" value="SMAD MH1 domain"/>
    <property type="match status" value="1"/>
</dbReference>
<dbReference type="SUPFAM" id="SSF56366">
    <property type="entry name" value="SMAD MH1 domain"/>
    <property type="match status" value="1"/>
</dbReference>
<dbReference type="GO" id="GO:0000981">
    <property type="term" value="F:DNA-binding transcription factor activity, RNA polymerase II-specific"/>
    <property type="evidence" value="ECO:0007669"/>
    <property type="project" value="TreeGrafter"/>
</dbReference>
<dbReference type="Gene3D" id="2.60.200.10">
    <property type="match status" value="1"/>
</dbReference>
<evidence type="ECO:0000256" key="3">
    <source>
        <dbReference type="ARBA" id="ARBA00022833"/>
    </source>
</evidence>
<feature type="non-terminal residue" evidence="10">
    <location>
        <position position="331"/>
    </location>
</feature>
<evidence type="ECO:0000259" key="8">
    <source>
        <dbReference type="PROSITE" id="PS51075"/>
    </source>
</evidence>
<keyword evidence="11" id="KW-1185">Reference proteome</keyword>
<dbReference type="GO" id="GO:0051239">
    <property type="term" value="P:regulation of multicellular organismal process"/>
    <property type="evidence" value="ECO:0007669"/>
    <property type="project" value="UniProtKB-ARBA"/>
</dbReference>
<organism evidence="10 11">
    <name type="scientific">Asbolus verrucosus</name>
    <name type="common">Desert ironclad beetle</name>
    <dbReference type="NCBI Taxonomy" id="1661398"/>
    <lineage>
        <taxon>Eukaryota</taxon>
        <taxon>Metazoa</taxon>
        <taxon>Ecdysozoa</taxon>
        <taxon>Arthropoda</taxon>
        <taxon>Hexapoda</taxon>
        <taxon>Insecta</taxon>
        <taxon>Pterygota</taxon>
        <taxon>Neoptera</taxon>
        <taxon>Endopterygota</taxon>
        <taxon>Coleoptera</taxon>
        <taxon>Polyphaga</taxon>
        <taxon>Cucujiformia</taxon>
        <taxon>Tenebrionidae</taxon>
        <taxon>Pimeliinae</taxon>
        <taxon>Asbolus</taxon>
    </lineage>
</organism>
<dbReference type="PANTHER" id="PTHR13703:SF45">
    <property type="entry name" value="MOTHERS AGAINST DECAPENTAPLEGIC HOMOLOG"/>
    <property type="match status" value="1"/>
</dbReference>
<dbReference type="GO" id="GO:0071144">
    <property type="term" value="C:heteromeric SMAD protein complex"/>
    <property type="evidence" value="ECO:0007669"/>
    <property type="project" value="TreeGrafter"/>
</dbReference>
<gene>
    <name evidence="10" type="ORF">BDFB_011662</name>
</gene>
<comment type="subcellular location">
    <subcellularLocation>
        <location evidence="7">Cytoplasm</location>
    </subcellularLocation>
    <subcellularLocation>
        <location evidence="7">Nucleus</location>
    </subcellularLocation>
</comment>